<evidence type="ECO:0000256" key="7">
    <source>
        <dbReference type="ARBA" id="ARBA00048478"/>
    </source>
</evidence>
<dbReference type="InterPro" id="IPR027417">
    <property type="entry name" value="P-loop_NTPase"/>
</dbReference>
<comment type="subcellular location">
    <subcellularLocation>
        <location evidence="8">Cytoplasm</location>
    </subcellularLocation>
</comment>
<organism evidence="10 11">
    <name type="scientific">Ureibacillus xyleni</name>
    <dbReference type="NCBI Taxonomy" id="614648"/>
    <lineage>
        <taxon>Bacteria</taxon>
        <taxon>Bacillati</taxon>
        <taxon>Bacillota</taxon>
        <taxon>Bacilli</taxon>
        <taxon>Bacillales</taxon>
        <taxon>Caryophanaceae</taxon>
        <taxon>Ureibacillus</taxon>
    </lineage>
</organism>
<comment type="catalytic activity">
    <reaction evidence="7 8">
        <text>CMP + ATP = CDP + ADP</text>
        <dbReference type="Rhea" id="RHEA:11600"/>
        <dbReference type="ChEBI" id="CHEBI:30616"/>
        <dbReference type="ChEBI" id="CHEBI:58069"/>
        <dbReference type="ChEBI" id="CHEBI:60377"/>
        <dbReference type="ChEBI" id="CHEBI:456216"/>
        <dbReference type="EC" id="2.7.4.25"/>
    </reaction>
</comment>
<keyword evidence="2 8" id="KW-0808">Transferase</keyword>
<dbReference type="Pfam" id="PF02224">
    <property type="entry name" value="Cytidylate_kin"/>
    <property type="match status" value="1"/>
</dbReference>
<dbReference type="Proteomes" id="UP000219636">
    <property type="component" value="Unassembled WGS sequence"/>
</dbReference>
<sequence length="228" mass="24948">MGKKIQIAIDGPAGAGKSTIAKIVAESLGFTYIDTGAMYRAVTYKAMKENIGLSDEKSLEKMLLNTSIILKPSENGQLVFVDGEDVSQLIRSNEVTANVSEVAAHPIIREILVAKQQELAAIGGIVMDGRDIGTHVLRDAELKIYMSASVEERAKRRFIDNEKRGIPSTIESLKEEIAKRDKLDSEREASPLIQAEDAIYLDTTHLSIEEAANEILNLAKEIMGSSDF</sequence>
<dbReference type="CDD" id="cd02020">
    <property type="entry name" value="CMPK"/>
    <property type="match status" value="1"/>
</dbReference>
<evidence type="ECO:0000256" key="5">
    <source>
        <dbReference type="ARBA" id="ARBA00022840"/>
    </source>
</evidence>
<keyword evidence="8" id="KW-0963">Cytoplasm</keyword>
<evidence type="ECO:0000313" key="10">
    <source>
        <dbReference type="EMBL" id="SOC20164.1"/>
    </source>
</evidence>
<dbReference type="OrthoDB" id="9807434at2"/>
<feature type="binding site" evidence="8">
    <location>
        <begin position="11"/>
        <end position="19"/>
    </location>
    <ligand>
        <name>ATP</name>
        <dbReference type="ChEBI" id="CHEBI:30616"/>
    </ligand>
</feature>
<proteinExistence type="inferred from homology"/>
<evidence type="ECO:0000259" key="9">
    <source>
        <dbReference type="Pfam" id="PF02224"/>
    </source>
</evidence>
<dbReference type="EMBL" id="OBMQ01000011">
    <property type="protein sequence ID" value="SOC20164.1"/>
    <property type="molecule type" value="Genomic_DNA"/>
</dbReference>
<feature type="domain" description="Cytidylate kinase" evidence="9">
    <location>
        <begin position="7"/>
        <end position="220"/>
    </location>
</feature>
<keyword evidence="11" id="KW-1185">Reference proteome</keyword>
<dbReference type="GO" id="GO:0006220">
    <property type="term" value="P:pyrimidine nucleotide metabolic process"/>
    <property type="evidence" value="ECO:0007669"/>
    <property type="project" value="UniProtKB-UniRule"/>
</dbReference>
<dbReference type="GO" id="GO:0005829">
    <property type="term" value="C:cytosol"/>
    <property type="evidence" value="ECO:0007669"/>
    <property type="project" value="TreeGrafter"/>
</dbReference>
<keyword evidence="4 8" id="KW-0418">Kinase</keyword>
<accession>A0A285TD45</accession>
<dbReference type="GO" id="GO:0005524">
    <property type="term" value="F:ATP binding"/>
    <property type="evidence" value="ECO:0007669"/>
    <property type="project" value="UniProtKB-UniRule"/>
</dbReference>
<evidence type="ECO:0000256" key="6">
    <source>
        <dbReference type="ARBA" id="ARBA00047615"/>
    </source>
</evidence>
<name>A0A285TD45_9BACL</name>
<dbReference type="EC" id="2.7.4.25" evidence="8"/>
<dbReference type="NCBIfam" id="TIGR00017">
    <property type="entry name" value="cmk"/>
    <property type="match status" value="1"/>
</dbReference>
<keyword evidence="3 8" id="KW-0547">Nucleotide-binding</keyword>
<evidence type="ECO:0000256" key="8">
    <source>
        <dbReference type="HAMAP-Rule" id="MF_00238"/>
    </source>
</evidence>
<evidence type="ECO:0000256" key="3">
    <source>
        <dbReference type="ARBA" id="ARBA00022741"/>
    </source>
</evidence>
<comment type="catalytic activity">
    <reaction evidence="6 8">
        <text>dCMP + ATP = dCDP + ADP</text>
        <dbReference type="Rhea" id="RHEA:25094"/>
        <dbReference type="ChEBI" id="CHEBI:30616"/>
        <dbReference type="ChEBI" id="CHEBI:57566"/>
        <dbReference type="ChEBI" id="CHEBI:58593"/>
        <dbReference type="ChEBI" id="CHEBI:456216"/>
        <dbReference type="EC" id="2.7.4.25"/>
    </reaction>
</comment>
<protein>
    <recommendedName>
        <fullName evidence="8">Cytidylate kinase</fullName>
        <shortName evidence="8">CK</shortName>
        <ecNumber evidence="8">2.7.4.25</ecNumber>
    </recommendedName>
    <alternativeName>
        <fullName evidence="8">Cytidine monophosphate kinase</fullName>
        <shortName evidence="8">CMP kinase</shortName>
    </alternativeName>
</protein>
<dbReference type="HAMAP" id="MF_00238">
    <property type="entry name" value="Cytidyl_kinase_type1"/>
    <property type="match status" value="1"/>
</dbReference>
<dbReference type="GO" id="GO:0036431">
    <property type="term" value="F:dCMP kinase activity"/>
    <property type="evidence" value="ECO:0007669"/>
    <property type="project" value="InterPro"/>
</dbReference>
<keyword evidence="5 8" id="KW-0067">ATP-binding</keyword>
<evidence type="ECO:0000256" key="2">
    <source>
        <dbReference type="ARBA" id="ARBA00022679"/>
    </source>
</evidence>
<dbReference type="Gene3D" id="3.40.50.300">
    <property type="entry name" value="P-loop containing nucleotide triphosphate hydrolases"/>
    <property type="match status" value="1"/>
</dbReference>
<dbReference type="InterPro" id="IPR003136">
    <property type="entry name" value="Cytidylate_kin"/>
</dbReference>
<dbReference type="InterPro" id="IPR011994">
    <property type="entry name" value="Cytidylate_kinase_dom"/>
</dbReference>
<dbReference type="RefSeq" id="WP_097074485.1">
    <property type="nucleotide sequence ID" value="NZ_OBMQ01000011.1"/>
</dbReference>
<evidence type="ECO:0000256" key="1">
    <source>
        <dbReference type="ARBA" id="ARBA00009427"/>
    </source>
</evidence>
<dbReference type="PANTHER" id="PTHR21299:SF2">
    <property type="entry name" value="CYTIDYLATE KINASE"/>
    <property type="match status" value="1"/>
</dbReference>
<dbReference type="AlphaFoldDB" id="A0A285TD45"/>
<dbReference type="GO" id="GO:0015949">
    <property type="term" value="P:nucleobase-containing small molecule interconversion"/>
    <property type="evidence" value="ECO:0007669"/>
    <property type="project" value="TreeGrafter"/>
</dbReference>
<comment type="similarity">
    <text evidence="1 8">Belongs to the cytidylate kinase family. Type 1 subfamily.</text>
</comment>
<evidence type="ECO:0000256" key="4">
    <source>
        <dbReference type="ARBA" id="ARBA00022777"/>
    </source>
</evidence>
<dbReference type="GO" id="GO:0036430">
    <property type="term" value="F:CMP kinase activity"/>
    <property type="evidence" value="ECO:0007669"/>
    <property type="project" value="RHEA"/>
</dbReference>
<dbReference type="SUPFAM" id="SSF52540">
    <property type="entry name" value="P-loop containing nucleoside triphosphate hydrolases"/>
    <property type="match status" value="1"/>
</dbReference>
<reference evidence="11" key="1">
    <citation type="submission" date="2017-08" db="EMBL/GenBank/DDBJ databases">
        <authorList>
            <person name="Varghese N."/>
            <person name="Submissions S."/>
        </authorList>
    </citation>
    <scope>NUCLEOTIDE SEQUENCE [LARGE SCALE GENOMIC DNA]</scope>
    <source>
        <strain evidence="11">JC22</strain>
    </source>
</reference>
<dbReference type="PANTHER" id="PTHR21299">
    <property type="entry name" value="CYTIDYLATE KINASE/PANTOATE-BETA-ALANINE LIGASE"/>
    <property type="match status" value="1"/>
</dbReference>
<evidence type="ECO:0000313" key="11">
    <source>
        <dbReference type="Proteomes" id="UP000219636"/>
    </source>
</evidence>
<gene>
    <name evidence="8" type="primary">cmk</name>
    <name evidence="10" type="ORF">SAMN05880501_111119</name>
</gene>